<sequence>MDTEPLPDPLADFCANLPRLRSLLSGPASAARRAAVERAAEAIRRGEPVGLPLAELGFPRGTRGAPAGGAPRQTSSLPPPVHAEQRTITGVYLCPRGQCDRMELRAAGSELPSCHVHEQALRFVPDE</sequence>
<dbReference type="Proteomes" id="UP000320876">
    <property type="component" value="Unassembled WGS sequence"/>
</dbReference>
<dbReference type="EMBL" id="VFML01000001">
    <property type="protein sequence ID" value="TQJ02401.1"/>
    <property type="molecule type" value="Genomic_DNA"/>
</dbReference>
<dbReference type="RefSeq" id="WP_141997364.1">
    <property type="nucleotide sequence ID" value="NZ_VFML01000001.1"/>
</dbReference>
<proteinExistence type="predicted"/>
<dbReference type="OrthoDB" id="4230328at2"/>
<keyword evidence="3" id="KW-1185">Reference proteome</keyword>
<feature type="compositionally biased region" description="Low complexity" evidence="1">
    <location>
        <begin position="57"/>
        <end position="72"/>
    </location>
</feature>
<reference evidence="2 3" key="1">
    <citation type="submission" date="2019-06" db="EMBL/GenBank/DDBJ databases">
        <title>Sequencing the genomes of 1000 actinobacteria strains.</title>
        <authorList>
            <person name="Klenk H.-P."/>
        </authorList>
    </citation>
    <scope>NUCLEOTIDE SEQUENCE [LARGE SCALE GENOMIC DNA]</scope>
    <source>
        <strain evidence="2 3">DSM 45679</strain>
    </source>
</reference>
<evidence type="ECO:0000313" key="3">
    <source>
        <dbReference type="Proteomes" id="UP000320876"/>
    </source>
</evidence>
<feature type="region of interest" description="Disordered" evidence="1">
    <location>
        <begin position="52"/>
        <end position="82"/>
    </location>
</feature>
<name>A0A542DH72_AMYCI</name>
<dbReference type="AlphaFoldDB" id="A0A542DH72"/>
<gene>
    <name evidence="2" type="ORF">FB471_2127</name>
</gene>
<organism evidence="2 3">
    <name type="scientific">Amycolatopsis cihanbeyliensis</name>
    <dbReference type="NCBI Taxonomy" id="1128664"/>
    <lineage>
        <taxon>Bacteria</taxon>
        <taxon>Bacillati</taxon>
        <taxon>Actinomycetota</taxon>
        <taxon>Actinomycetes</taxon>
        <taxon>Pseudonocardiales</taxon>
        <taxon>Pseudonocardiaceae</taxon>
        <taxon>Amycolatopsis</taxon>
    </lineage>
</organism>
<comment type="caution">
    <text evidence="2">The sequence shown here is derived from an EMBL/GenBank/DDBJ whole genome shotgun (WGS) entry which is preliminary data.</text>
</comment>
<evidence type="ECO:0000313" key="2">
    <source>
        <dbReference type="EMBL" id="TQJ02401.1"/>
    </source>
</evidence>
<accession>A0A542DH72</accession>
<evidence type="ECO:0000256" key="1">
    <source>
        <dbReference type="SAM" id="MobiDB-lite"/>
    </source>
</evidence>
<protein>
    <submittedName>
        <fullName evidence="2">Uncharacterized protein</fullName>
    </submittedName>
</protein>